<reference evidence="7" key="1">
    <citation type="submission" date="2023-07" db="EMBL/GenBank/DDBJ databases">
        <title>30 novel species of actinomycetes from the DSMZ collection.</title>
        <authorList>
            <person name="Nouioui I."/>
        </authorList>
    </citation>
    <scope>NUCLEOTIDE SEQUENCE [LARGE SCALE GENOMIC DNA]</scope>
    <source>
        <strain evidence="7">DSM 44915</strain>
    </source>
</reference>
<dbReference type="Pfam" id="PF00126">
    <property type="entry name" value="HTH_1"/>
    <property type="match status" value="1"/>
</dbReference>
<accession>A0ABU2JP44</accession>
<keyword evidence="4" id="KW-0804">Transcription</keyword>
<dbReference type="InterPro" id="IPR036388">
    <property type="entry name" value="WH-like_DNA-bd_sf"/>
</dbReference>
<evidence type="ECO:0000259" key="5">
    <source>
        <dbReference type="PROSITE" id="PS50931"/>
    </source>
</evidence>
<feature type="domain" description="HTH lysR-type" evidence="5">
    <location>
        <begin position="1"/>
        <end position="58"/>
    </location>
</feature>
<dbReference type="Gene3D" id="3.40.190.10">
    <property type="entry name" value="Periplasmic binding protein-like II"/>
    <property type="match status" value="2"/>
</dbReference>
<dbReference type="InterPro" id="IPR005119">
    <property type="entry name" value="LysR_subst-bd"/>
</dbReference>
<dbReference type="SUPFAM" id="SSF53850">
    <property type="entry name" value="Periplasmic binding protein-like II"/>
    <property type="match status" value="1"/>
</dbReference>
<sequence>MDITALRSFREVHRTGSLTAAARALGYTQSALSRQIAALEAELGTPLLRRHARGVRPTPAGDVLLEHAAAILQRVDHAERDVRASRDRPVTNLRVGSVPSAAAALLPPALGAFRAAEPQVRVTFAEDVTPRLLPRLLDGELDLAVITSYPPGLPAQTDLTLTHLLDDVLVCVLPREHPAAALPVLPLAELADETWVEDYAGAASALATACARAGFTPRIDIECGSWLGKQAFVAAGHGVALAPRLLVPALRQDLAIRELADPPRRGVYAATRRRPGVAAEAAAAFRRALTETVGATTS</sequence>
<protein>
    <submittedName>
        <fullName evidence="6">LysR family transcriptional regulator</fullName>
    </submittedName>
</protein>
<dbReference type="PANTHER" id="PTHR30346:SF29">
    <property type="entry name" value="LYSR SUBSTRATE-BINDING"/>
    <property type="match status" value="1"/>
</dbReference>
<keyword evidence="7" id="KW-1185">Reference proteome</keyword>
<dbReference type="Gene3D" id="1.10.10.10">
    <property type="entry name" value="Winged helix-like DNA-binding domain superfamily/Winged helix DNA-binding domain"/>
    <property type="match status" value="1"/>
</dbReference>
<dbReference type="Pfam" id="PF03466">
    <property type="entry name" value="LysR_substrate"/>
    <property type="match status" value="1"/>
</dbReference>
<dbReference type="SUPFAM" id="SSF46785">
    <property type="entry name" value="Winged helix' DNA-binding domain"/>
    <property type="match status" value="1"/>
</dbReference>
<evidence type="ECO:0000256" key="3">
    <source>
        <dbReference type="ARBA" id="ARBA00023125"/>
    </source>
</evidence>
<dbReference type="PANTHER" id="PTHR30346">
    <property type="entry name" value="TRANSCRIPTIONAL DUAL REGULATOR HCAR-RELATED"/>
    <property type="match status" value="1"/>
</dbReference>
<organism evidence="6 7">
    <name type="scientific">Streptomyces chisholmiae</name>
    <dbReference type="NCBI Taxonomy" id="3075540"/>
    <lineage>
        <taxon>Bacteria</taxon>
        <taxon>Bacillati</taxon>
        <taxon>Actinomycetota</taxon>
        <taxon>Actinomycetes</taxon>
        <taxon>Kitasatosporales</taxon>
        <taxon>Streptomycetaceae</taxon>
        <taxon>Streptomyces</taxon>
    </lineage>
</organism>
<dbReference type="InterPro" id="IPR000847">
    <property type="entry name" value="LysR_HTH_N"/>
</dbReference>
<dbReference type="RefSeq" id="WP_311666796.1">
    <property type="nucleotide sequence ID" value="NZ_JAVREO010000005.1"/>
</dbReference>
<dbReference type="EMBL" id="JAVREO010000005">
    <property type="protein sequence ID" value="MDT0266760.1"/>
    <property type="molecule type" value="Genomic_DNA"/>
</dbReference>
<comment type="caution">
    <text evidence="6">The sequence shown here is derived from an EMBL/GenBank/DDBJ whole genome shotgun (WGS) entry which is preliminary data.</text>
</comment>
<comment type="similarity">
    <text evidence="1">Belongs to the LysR transcriptional regulatory family.</text>
</comment>
<proteinExistence type="inferred from homology"/>
<dbReference type="InterPro" id="IPR036390">
    <property type="entry name" value="WH_DNA-bd_sf"/>
</dbReference>
<evidence type="ECO:0000313" key="6">
    <source>
        <dbReference type="EMBL" id="MDT0266760.1"/>
    </source>
</evidence>
<evidence type="ECO:0000256" key="2">
    <source>
        <dbReference type="ARBA" id="ARBA00023015"/>
    </source>
</evidence>
<evidence type="ECO:0000256" key="4">
    <source>
        <dbReference type="ARBA" id="ARBA00023163"/>
    </source>
</evidence>
<dbReference type="PROSITE" id="PS50931">
    <property type="entry name" value="HTH_LYSR"/>
    <property type="match status" value="1"/>
</dbReference>
<gene>
    <name evidence="6" type="ORF">RM844_10690</name>
</gene>
<keyword evidence="3" id="KW-0238">DNA-binding</keyword>
<name>A0ABU2JP44_9ACTN</name>
<dbReference type="PRINTS" id="PR00039">
    <property type="entry name" value="HTHLYSR"/>
</dbReference>
<dbReference type="Proteomes" id="UP001183410">
    <property type="component" value="Unassembled WGS sequence"/>
</dbReference>
<keyword evidence="2" id="KW-0805">Transcription regulation</keyword>
<evidence type="ECO:0000256" key="1">
    <source>
        <dbReference type="ARBA" id="ARBA00009437"/>
    </source>
</evidence>
<evidence type="ECO:0000313" key="7">
    <source>
        <dbReference type="Proteomes" id="UP001183410"/>
    </source>
</evidence>